<feature type="binding site" evidence="8">
    <location>
        <begin position="141"/>
        <end position="145"/>
    </location>
    <ligand>
        <name>NADP(+)</name>
        <dbReference type="ChEBI" id="CHEBI:58349"/>
    </ligand>
</feature>
<protein>
    <recommendedName>
        <fullName evidence="2 8">Shikimate dehydrogenase (NADP(+))</fullName>
        <shortName evidence="8">SDH</shortName>
        <ecNumber evidence="2 8">1.1.1.25</ecNumber>
    </recommendedName>
</protein>
<sequence length="293" mass="31664">MNEKYLLHALMKGPLPSLFFCIGDPVVGNPTQHMVEQAFQAMGLPYRYITCTVDKKELASAMWGLRSLAFSGGNVTAPHKQVVLEFLDHLSEAAILSHAVNCITRQSDGTYSGDNTDGKGFLSSLERMSGEVAGKKVVILGAGGAASSIATELVLARAGEVTIVNRTSDRAVSLVKRLDNVSPTRLAIEQWLGTYVIPNDADIVVQATSVGLFSPDKCLDVSFEKTKKQLIACDVVFNPVETLFLKRARQRDCLCIDGLGMLVDQGAIAIDMWTGVQANKAVMRKALQEAFAI</sequence>
<dbReference type="AlphaFoldDB" id="G8QWW9"/>
<feature type="domain" description="Shikimate dehydrogenase substrate binding N-terminal" evidence="10">
    <location>
        <begin position="22"/>
        <end position="103"/>
    </location>
</feature>
<dbReference type="eggNOG" id="COG0169">
    <property type="taxonomic scope" value="Bacteria"/>
</dbReference>
<gene>
    <name evidence="8" type="primary">aroE</name>
    <name evidence="12" type="ordered locus">SpiGrapes_1670</name>
</gene>
<dbReference type="InterPro" id="IPR022893">
    <property type="entry name" value="Shikimate_DH_fam"/>
</dbReference>
<dbReference type="SUPFAM" id="SSF51735">
    <property type="entry name" value="NAD(P)-binding Rossmann-fold domains"/>
    <property type="match status" value="1"/>
</dbReference>
<evidence type="ECO:0000256" key="1">
    <source>
        <dbReference type="ARBA" id="ARBA00004871"/>
    </source>
</evidence>
<dbReference type="HAMAP" id="MF_00222">
    <property type="entry name" value="Shikimate_DH_AroE"/>
    <property type="match status" value="1"/>
</dbReference>
<dbReference type="Pfam" id="PF01488">
    <property type="entry name" value="Shikimate_DH"/>
    <property type="match status" value="1"/>
</dbReference>
<evidence type="ECO:0000256" key="7">
    <source>
        <dbReference type="ARBA" id="ARBA00049442"/>
    </source>
</evidence>
<dbReference type="CDD" id="cd01065">
    <property type="entry name" value="NAD_bind_Shikimate_DH"/>
    <property type="match status" value="1"/>
</dbReference>
<dbReference type="GO" id="GO:0019632">
    <property type="term" value="P:shikimate metabolic process"/>
    <property type="evidence" value="ECO:0007669"/>
    <property type="project" value="InterPro"/>
</dbReference>
<dbReference type="InterPro" id="IPR036291">
    <property type="entry name" value="NAD(P)-bd_dom_sf"/>
</dbReference>
<feature type="binding site" evidence="8">
    <location>
        <position position="258"/>
    </location>
    <ligand>
        <name>NADP(+)</name>
        <dbReference type="ChEBI" id="CHEBI:58349"/>
    </ligand>
</feature>
<comment type="catalytic activity">
    <reaction evidence="7 8">
        <text>shikimate + NADP(+) = 3-dehydroshikimate + NADPH + H(+)</text>
        <dbReference type="Rhea" id="RHEA:17737"/>
        <dbReference type="ChEBI" id="CHEBI:15378"/>
        <dbReference type="ChEBI" id="CHEBI:16630"/>
        <dbReference type="ChEBI" id="CHEBI:36208"/>
        <dbReference type="ChEBI" id="CHEBI:57783"/>
        <dbReference type="ChEBI" id="CHEBI:58349"/>
        <dbReference type="EC" id="1.1.1.25"/>
    </reaction>
</comment>
<reference evidence="12 13" key="1">
    <citation type="submission" date="2011-11" db="EMBL/GenBank/DDBJ databases">
        <title>Complete sequence of Spirochaeta sp. grapes.</title>
        <authorList>
            <consortium name="US DOE Joint Genome Institute"/>
            <person name="Lucas S."/>
            <person name="Han J."/>
            <person name="Lapidus A."/>
            <person name="Cheng J.-F."/>
            <person name="Goodwin L."/>
            <person name="Pitluck S."/>
            <person name="Peters L."/>
            <person name="Ovchinnikova G."/>
            <person name="Munk A.C."/>
            <person name="Detter J.C."/>
            <person name="Han C."/>
            <person name="Tapia R."/>
            <person name="Land M."/>
            <person name="Hauser L."/>
            <person name="Kyrpides N."/>
            <person name="Ivanova N."/>
            <person name="Pagani I."/>
            <person name="Ritalahtilisa K."/>
            <person name="Loeffler F."/>
            <person name="Woyke T."/>
        </authorList>
    </citation>
    <scope>NUCLEOTIDE SEQUENCE [LARGE SCALE GENOMIC DNA]</scope>
    <source>
        <strain evidence="13">ATCC BAA-1885 / DSM 22778 / Grapes</strain>
    </source>
</reference>
<comment type="pathway">
    <text evidence="1 8">Metabolic intermediate biosynthesis; chorismate biosynthesis; chorismate from D-erythrose 4-phosphate and phosphoenolpyruvate: step 4/7.</text>
</comment>
<evidence type="ECO:0000256" key="8">
    <source>
        <dbReference type="HAMAP-Rule" id="MF_00222"/>
    </source>
</evidence>
<feature type="binding site" evidence="8">
    <location>
        <begin position="165"/>
        <end position="170"/>
    </location>
    <ligand>
        <name>NADP(+)</name>
        <dbReference type="ChEBI" id="CHEBI:58349"/>
    </ligand>
</feature>
<dbReference type="HOGENOM" id="CLU_044063_4_1_12"/>
<dbReference type="InterPro" id="IPR006151">
    <property type="entry name" value="Shikm_DH/Glu-tRNA_Rdtase"/>
</dbReference>
<dbReference type="Pfam" id="PF18317">
    <property type="entry name" value="SDH_C"/>
    <property type="match status" value="1"/>
</dbReference>
<dbReference type="NCBIfam" id="TIGR00507">
    <property type="entry name" value="aroE"/>
    <property type="match status" value="1"/>
</dbReference>
<accession>G8QWW9</accession>
<proteinExistence type="inferred from homology"/>
<dbReference type="Proteomes" id="UP000005632">
    <property type="component" value="Chromosome"/>
</dbReference>
<evidence type="ECO:0000259" key="11">
    <source>
        <dbReference type="Pfam" id="PF18317"/>
    </source>
</evidence>
<evidence type="ECO:0000256" key="5">
    <source>
        <dbReference type="ARBA" id="ARBA00023002"/>
    </source>
</evidence>
<dbReference type="STRING" id="158190.SpiGrapes_1670"/>
<feature type="domain" description="SDH C-terminal" evidence="11">
    <location>
        <begin position="258"/>
        <end position="288"/>
    </location>
</feature>
<evidence type="ECO:0000259" key="10">
    <source>
        <dbReference type="Pfam" id="PF08501"/>
    </source>
</evidence>
<dbReference type="InterPro" id="IPR013708">
    <property type="entry name" value="Shikimate_DH-bd_N"/>
</dbReference>
<name>G8QWW9_SPHPG</name>
<dbReference type="Gene3D" id="3.40.50.720">
    <property type="entry name" value="NAD(P)-binding Rossmann-like Domain"/>
    <property type="match status" value="1"/>
</dbReference>
<feature type="binding site" evidence="8">
    <location>
        <position position="76"/>
    </location>
    <ligand>
        <name>shikimate</name>
        <dbReference type="ChEBI" id="CHEBI:36208"/>
    </ligand>
</feature>
<dbReference type="InterPro" id="IPR011342">
    <property type="entry name" value="Shikimate_DH"/>
</dbReference>
<evidence type="ECO:0000256" key="6">
    <source>
        <dbReference type="ARBA" id="ARBA00023141"/>
    </source>
</evidence>
<keyword evidence="6 8" id="KW-0057">Aromatic amino acid biosynthesis</keyword>
<dbReference type="GO" id="GO:0009073">
    <property type="term" value="P:aromatic amino acid family biosynthetic process"/>
    <property type="evidence" value="ECO:0007669"/>
    <property type="project" value="UniProtKB-KW"/>
</dbReference>
<comment type="subunit">
    <text evidence="8">Homodimer.</text>
</comment>
<comment type="similarity">
    <text evidence="8">Belongs to the shikimate dehydrogenase family.</text>
</comment>
<dbReference type="EMBL" id="CP003155">
    <property type="protein sequence ID" value="AEV29473.1"/>
    <property type="molecule type" value="Genomic_DNA"/>
</dbReference>
<evidence type="ECO:0000256" key="3">
    <source>
        <dbReference type="ARBA" id="ARBA00022605"/>
    </source>
</evidence>
<dbReference type="RefSeq" id="WP_014270316.1">
    <property type="nucleotide sequence ID" value="NC_016633.1"/>
</dbReference>
<keyword evidence="5 8" id="KW-0560">Oxidoreductase</keyword>
<dbReference type="Gene3D" id="3.40.50.10860">
    <property type="entry name" value="Leucine Dehydrogenase, chain A, domain 1"/>
    <property type="match status" value="1"/>
</dbReference>
<evidence type="ECO:0000256" key="2">
    <source>
        <dbReference type="ARBA" id="ARBA00012962"/>
    </source>
</evidence>
<evidence type="ECO:0000313" key="13">
    <source>
        <dbReference type="Proteomes" id="UP000005632"/>
    </source>
</evidence>
<feature type="binding site" evidence="8">
    <location>
        <position position="101"/>
    </location>
    <ligand>
        <name>shikimate</name>
        <dbReference type="ChEBI" id="CHEBI:36208"/>
    </ligand>
</feature>
<dbReference type="InterPro" id="IPR041121">
    <property type="entry name" value="SDH_C"/>
</dbReference>
<evidence type="ECO:0000313" key="12">
    <source>
        <dbReference type="EMBL" id="AEV29473.1"/>
    </source>
</evidence>
<dbReference type="GO" id="GO:0008652">
    <property type="term" value="P:amino acid biosynthetic process"/>
    <property type="evidence" value="ECO:0007669"/>
    <property type="project" value="UniProtKB-KW"/>
</dbReference>
<dbReference type="EC" id="1.1.1.25" evidence="2 8"/>
<comment type="function">
    <text evidence="8">Involved in the biosynthesis of the chorismate, which leads to the biosynthesis of aromatic amino acids. Catalyzes the reversible NADPH linked reduction of 3-dehydroshikimate (DHSA) to yield shikimate (SA).</text>
</comment>
<dbReference type="KEGG" id="sgp:SpiGrapes_1670"/>
<comment type="caution">
    <text evidence="8">Lacks conserved residue(s) required for the propagation of feature annotation.</text>
</comment>
<feature type="active site" description="Proton acceptor" evidence="8">
    <location>
        <position position="80"/>
    </location>
</feature>
<dbReference type="Pfam" id="PF08501">
    <property type="entry name" value="Shikimate_dh_N"/>
    <property type="match status" value="1"/>
</dbReference>
<feature type="binding site" evidence="8">
    <location>
        <position position="117"/>
    </location>
    <ligand>
        <name>shikimate</name>
        <dbReference type="ChEBI" id="CHEBI:36208"/>
    </ligand>
</feature>
<dbReference type="GO" id="GO:0009423">
    <property type="term" value="P:chorismate biosynthetic process"/>
    <property type="evidence" value="ECO:0007669"/>
    <property type="project" value="UniProtKB-UniRule"/>
</dbReference>
<feature type="binding site" evidence="8">
    <location>
        <position position="265"/>
    </location>
    <ligand>
        <name>shikimate</name>
        <dbReference type="ChEBI" id="CHEBI:36208"/>
    </ligand>
</feature>
<feature type="domain" description="Quinate/shikimate 5-dehydrogenase/glutamyl-tRNA reductase" evidence="9">
    <location>
        <begin position="127"/>
        <end position="209"/>
    </location>
</feature>
<dbReference type="UniPathway" id="UPA00053">
    <property type="reaction ID" value="UER00087"/>
</dbReference>
<dbReference type="PANTHER" id="PTHR21089">
    <property type="entry name" value="SHIKIMATE DEHYDROGENASE"/>
    <property type="match status" value="1"/>
</dbReference>
<feature type="binding site" evidence="8">
    <location>
        <position position="235"/>
    </location>
    <ligand>
        <name>NADP(+)</name>
        <dbReference type="ChEBI" id="CHEBI:58349"/>
    </ligand>
</feature>
<dbReference type="PANTHER" id="PTHR21089:SF1">
    <property type="entry name" value="BIFUNCTIONAL 3-DEHYDROQUINATE DEHYDRATASE_SHIKIMATE DEHYDROGENASE, CHLOROPLASTIC"/>
    <property type="match status" value="1"/>
</dbReference>
<dbReference type="InterPro" id="IPR046346">
    <property type="entry name" value="Aminoacid_DH-like_N_sf"/>
</dbReference>
<keyword evidence="3 8" id="KW-0028">Amino-acid biosynthesis</keyword>
<keyword evidence="13" id="KW-1185">Reference proteome</keyword>
<organism evidence="12 13">
    <name type="scientific">Sphaerochaeta pleomorpha (strain ATCC BAA-1885 / DSM 22778 / Grapes)</name>
    <dbReference type="NCBI Taxonomy" id="158190"/>
    <lineage>
        <taxon>Bacteria</taxon>
        <taxon>Pseudomonadati</taxon>
        <taxon>Spirochaetota</taxon>
        <taxon>Spirochaetia</taxon>
        <taxon>Spirochaetales</taxon>
        <taxon>Sphaerochaetaceae</taxon>
        <taxon>Sphaerochaeta</taxon>
    </lineage>
</organism>
<feature type="binding site" evidence="8">
    <location>
        <position position="92"/>
    </location>
    <ligand>
        <name>NADP(+)</name>
        <dbReference type="ChEBI" id="CHEBI:58349"/>
    </ligand>
</feature>
<keyword evidence="4 8" id="KW-0521">NADP</keyword>
<dbReference type="GO" id="GO:0050661">
    <property type="term" value="F:NADP binding"/>
    <property type="evidence" value="ECO:0007669"/>
    <property type="project" value="InterPro"/>
</dbReference>
<evidence type="ECO:0000259" key="9">
    <source>
        <dbReference type="Pfam" id="PF01488"/>
    </source>
</evidence>
<dbReference type="OrthoDB" id="9792692at2"/>
<dbReference type="SUPFAM" id="SSF53223">
    <property type="entry name" value="Aminoacid dehydrogenase-like, N-terminal domain"/>
    <property type="match status" value="1"/>
</dbReference>
<dbReference type="GO" id="GO:0004764">
    <property type="term" value="F:shikimate 3-dehydrogenase (NADP+) activity"/>
    <property type="evidence" value="ECO:0007669"/>
    <property type="project" value="UniProtKB-UniRule"/>
</dbReference>
<evidence type="ECO:0000256" key="4">
    <source>
        <dbReference type="ARBA" id="ARBA00022857"/>
    </source>
</evidence>